<keyword evidence="5" id="KW-0539">Nucleus</keyword>
<dbReference type="SUPFAM" id="SSF47113">
    <property type="entry name" value="Histone-fold"/>
    <property type="match status" value="1"/>
</dbReference>
<feature type="compositionally biased region" description="Acidic residues" evidence="6">
    <location>
        <begin position="512"/>
        <end position="564"/>
    </location>
</feature>
<feature type="domain" description="CENP-T/Histone H4 histone fold" evidence="7">
    <location>
        <begin position="739"/>
        <end position="814"/>
    </location>
</feature>
<dbReference type="Pfam" id="PF15511">
    <property type="entry name" value="CENP-T_C"/>
    <property type="match status" value="1"/>
</dbReference>
<dbReference type="GO" id="GO:0046982">
    <property type="term" value="F:protein heterodimerization activity"/>
    <property type="evidence" value="ECO:0007669"/>
    <property type="project" value="InterPro"/>
</dbReference>
<dbReference type="CDD" id="cd22920">
    <property type="entry name" value="HFD_CENP-T"/>
    <property type="match status" value="1"/>
</dbReference>
<evidence type="ECO:0000313" key="8">
    <source>
        <dbReference type="EMBL" id="CAL1599435.1"/>
    </source>
</evidence>
<comment type="similarity">
    <text evidence="3">Belongs to the CENP-T/CNN1 family.</text>
</comment>
<dbReference type="GO" id="GO:0003677">
    <property type="term" value="F:DNA binding"/>
    <property type="evidence" value="ECO:0007669"/>
    <property type="project" value="InterPro"/>
</dbReference>
<dbReference type="InterPro" id="IPR035425">
    <property type="entry name" value="CENP-T/H4_C"/>
</dbReference>
<evidence type="ECO:0000256" key="5">
    <source>
        <dbReference type="ARBA" id="ARBA00023242"/>
    </source>
</evidence>
<feature type="compositionally biased region" description="Acidic residues" evidence="6">
    <location>
        <begin position="395"/>
        <end position="449"/>
    </location>
</feature>
<keyword evidence="4" id="KW-0158">Chromosome</keyword>
<dbReference type="GO" id="GO:0000776">
    <property type="term" value="C:kinetochore"/>
    <property type="evidence" value="ECO:0007669"/>
    <property type="project" value="InterPro"/>
</dbReference>
<feature type="compositionally biased region" description="Acidic residues" evidence="6">
    <location>
        <begin position="642"/>
        <end position="652"/>
    </location>
</feature>
<dbReference type="GO" id="GO:0000278">
    <property type="term" value="P:mitotic cell cycle"/>
    <property type="evidence" value="ECO:0007669"/>
    <property type="project" value="TreeGrafter"/>
</dbReference>
<reference evidence="8 9" key="1">
    <citation type="submission" date="2024-04" db="EMBL/GenBank/DDBJ databases">
        <authorList>
            <person name="Waldvogel A.-M."/>
            <person name="Schoenle A."/>
        </authorList>
    </citation>
    <scope>NUCLEOTIDE SEQUENCE [LARGE SCALE GENOMIC DNA]</scope>
</reference>
<accession>A0AAV2LAP7</accession>
<feature type="region of interest" description="Disordered" evidence="6">
    <location>
        <begin position="105"/>
        <end position="139"/>
    </location>
</feature>
<evidence type="ECO:0000256" key="3">
    <source>
        <dbReference type="ARBA" id="ARBA00010137"/>
    </source>
</evidence>
<feature type="compositionally biased region" description="Acidic residues" evidence="6">
    <location>
        <begin position="456"/>
        <end position="505"/>
    </location>
</feature>
<protein>
    <recommendedName>
        <fullName evidence="7">CENP-T/Histone H4 histone fold domain-containing protein</fullName>
    </recommendedName>
</protein>
<dbReference type="AlphaFoldDB" id="A0AAV2LAP7"/>
<evidence type="ECO:0000256" key="1">
    <source>
        <dbReference type="ARBA" id="ARBA00004123"/>
    </source>
</evidence>
<dbReference type="EMBL" id="OZ035845">
    <property type="protein sequence ID" value="CAL1599435.1"/>
    <property type="molecule type" value="Genomic_DNA"/>
</dbReference>
<feature type="compositionally biased region" description="Polar residues" evidence="6">
    <location>
        <begin position="14"/>
        <end position="35"/>
    </location>
</feature>
<dbReference type="Gene3D" id="1.10.20.10">
    <property type="entry name" value="Histone, subunit A"/>
    <property type="match status" value="1"/>
</dbReference>
<feature type="compositionally biased region" description="Acidic residues" evidence="6">
    <location>
        <begin position="581"/>
        <end position="617"/>
    </location>
</feature>
<dbReference type="InterPro" id="IPR009072">
    <property type="entry name" value="Histone-fold"/>
</dbReference>
<evidence type="ECO:0000256" key="4">
    <source>
        <dbReference type="ARBA" id="ARBA00022454"/>
    </source>
</evidence>
<feature type="compositionally biased region" description="Basic and acidic residues" evidence="6">
    <location>
        <begin position="1"/>
        <end position="10"/>
    </location>
</feature>
<dbReference type="GO" id="GO:0007059">
    <property type="term" value="P:chromosome segregation"/>
    <property type="evidence" value="ECO:0007669"/>
    <property type="project" value="TreeGrafter"/>
</dbReference>
<feature type="compositionally biased region" description="Low complexity" evidence="6">
    <location>
        <begin position="58"/>
        <end position="71"/>
    </location>
</feature>
<organism evidence="8 9">
    <name type="scientific">Knipowitschia caucasica</name>
    <name type="common">Caucasian dwarf goby</name>
    <name type="synonym">Pomatoschistus caucasicus</name>
    <dbReference type="NCBI Taxonomy" id="637954"/>
    <lineage>
        <taxon>Eukaryota</taxon>
        <taxon>Metazoa</taxon>
        <taxon>Chordata</taxon>
        <taxon>Craniata</taxon>
        <taxon>Vertebrata</taxon>
        <taxon>Euteleostomi</taxon>
        <taxon>Actinopterygii</taxon>
        <taxon>Neopterygii</taxon>
        <taxon>Teleostei</taxon>
        <taxon>Neoteleostei</taxon>
        <taxon>Acanthomorphata</taxon>
        <taxon>Gobiaria</taxon>
        <taxon>Gobiiformes</taxon>
        <taxon>Gobioidei</taxon>
        <taxon>Gobiidae</taxon>
        <taxon>Gobiinae</taxon>
        <taxon>Knipowitschia</taxon>
    </lineage>
</organism>
<comment type="subcellular location">
    <subcellularLocation>
        <location evidence="2">Chromosome</location>
    </subcellularLocation>
    <subcellularLocation>
        <location evidence="1">Nucleus</location>
    </subcellularLocation>
</comment>
<feature type="compositionally biased region" description="Polar residues" evidence="6">
    <location>
        <begin position="123"/>
        <end position="132"/>
    </location>
</feature>
<gene>
    <name evidence="8" type="ORF">KC01_LOCUS27706</name>
</gene>
<evidence type="ECO:0000256" key="6">
    <source>
        <dbReference type="SAM" id="MobiDB-lite"/>
    </source>
</evidence>
<name>A0AAV2LAP7_KNICA</name>
<proteinExistence type="inferred from homology"/>
<feature type="compositionally biased region" description="Polar residues" evidence="6">
    <location>
        <begin position="705"/>
        <end position="716"/>
    </location>
</feature>
<dbReference type="Proteomes" id="UP001497482">
    <property type="component" value="Chromosome 23"/>
</dbReference>
<feature type="region of interest" description="Disordered" evidence="6">
    <location>
        <begin position="705"/>
        <end position="745"/>
    </location>
</feature>
<dbReference type="InterPro" id="IPR028255">
    <property type="entry name" value="CENP-T"/>
</dbReference>
<dbReference type="PANTHER" id="PTHR46904:SF1">
    <property type="entry name" value="CENTROMERE PROTEIN T"/>
    <property type="match status" value="1"/>
</dbReference>
<feature type="region of interest" description="Disordered" evidence="6">
    <location>
        <begin position="319"/>
        <end position="689"/>
    </location>
</feature>
<evidence type="ECO:0000256" key="2">
    <source>
        <dbReference type="ARBA" id="ARBA00004286"/>
    </source>
</evidence>
<feature type="compositionally biased region" description="Low complexity" evidence="6">
    <location>
        <begin position="358"/>
        <end position="370"/>
    </location>
</feature>
<evidence type="ECO:0000259" key="7">
    <source>
        <dbReference type="Pfam" id="PF15511"/>
    </source>
</evidence>
<feature type="region of interest" description="Disordered" evidence="6">
    <location>
        <begin position="1"/>
        <end position="87"/>
    </location>
</feature>
<dbReference type="PANTHER" id="PTHR46904">
    <property type="entry name" value="CENTROMERE PROTEIN T"/>
    <property type="match status" value="1"/>
</dbReference>
<sequence length="838" mass="92898">MKHIMNEEPPRTPLTRSVAAQGSGQRRSTRQSTNAPAAHTPQGLLRRSLKHKMRESLTRTTLTKQRRTTSTVFEQTPGPSSVLLDDRETPRQIFKNILLTEPVKSPLINEPVDSQKQHPQKASPDSSRQSRPSIELSGLELSDLTTGNIETSIKRLTRKRPHRSLNVTAFENRLKGENDEEEETMDQSSLSSLSQTSLTLKTPFIDVRTEKKALQRKISNLRKVSEDDFGAAVARRELGIHDGSISAPGQLFGETTGSESFGLSKISEPDITTDIFNCNTALYGQAEGLPNFSTLATQEKATVMASQIQRALREQLEVDQEPYSFPTEEKSRIEVRQSPEMSDNVDDYEDIPGPSSEADFPPVDDAAAAVSTETAKEDVSAENVEDQSHGVRGETEEEGTAEEEEEAEGMTQGETEEEEEAEGLTQGETEEEEEAEGLTQGETEEEEGAEGLTQGETEEEEEAEGLTQGETEEEEEAEGLTQGETEEEEEAEGLTQGETEEEEGAEGMTQGETEEEEEGGTAEEEDQAEVDMEGNEEADYQAADVMEDEEEEEAEDKDEDEDQAADVINFFEDVAEVVVMDSDEEAGDSEQAEGDVESDEEEADAVDADSQEDEDSEQVAQRAVSAEVDLIAPLHRPAADLPDAELEYEETEQSSLGSVNDKENAIQESGPPDGDQSEEEEEEDDFPSETPAFVKQKRIFLHSEAQVTPLASKNIQPSRDDPKPKSKPRAQRKPRSSKSDPGLPKSYVMNVFKHFAKTKVSADVYPVLKETTDKFFDRAAKDLEAYALHAKRSTIDVADCELLLRRQGHVNDKIFSRAIRRHARMWLVLMQVDAEENH</sequence>
<feature type="compositionally biased region" description="Basic residues" evidence="6">
    <location>
        <begin position="725"/>
        <end position="736"/>
    </location>
</feature>
<dbReference type="GO" id="GO:0051382">
    <property type="term" value="P:kinetochore assembly"/>
    <property type="evidence" value="ECO:0007669"/>
    <property type="project" value="InterPro"/>
</dbReference>
<keyword evidence="9" id="KW-1185">Reference proteome</keyword>
<feature type="compositionally biased region" description="Acidic residues" evidence="6">
    <location>
        <begin position="675"/>
        <end position="687"/>
    </location>
</feature>
<evidence type="ECO:0000313" key="9">
    <source>
        <dbReference type="Proteomes" id="UP001497482"/>
    </source>
</evidence>
<dbReference type="GO" id="GO:0005634">
    <property type="term" value="C:nucleus"/>
    <property type="evidence" value="ECO:0007669"/>
    <property type="project" value="UniProtKB-SubCell"/>
</dbReference>
<feature type="compositionally biased region" description="Basic and acidic residues" evidence="6">
    <location>
        <begin position="327"/>
        <end position="337"/>
    </location>
</feature>